<evidence type="ECO:0000313" key="1">
    <source>
        <dbReference type="EMBL" id="KKK98232.1"/>
    </source>
</evidence>
<protein>
    <submittedName>
        <fullName evidence="1">Uncharacterized protein</fullName>
    </submittedName>
</protein>
<dbReference type="AlphaFoldDB" id="A0A0F8ZWL8"/>
<proteinExistence type="predicted"/>
<accession>A0A0F8ZWL8</accession>
<comment type="caution">
    <text evidence="1">The sequence shown here is derived from an EMBL/GenBank/DDBJ whole genome shotgun (WGS) entry which is preliminary data.</text>
</comment>
<name>A0A0F8ZWL8_9ZZZZ</name>
<reference evidence="1" key="1">
    <citation type="journal article" date="2015" name="Nature">
        <title>Complex archaea that bridge the gap between prokaryotes and eukaryotes.</title>
        <authorList>
            <person name="Spang A."/>
            <person name="Saw J.H."/>
            <person name="Jorgensen S.L."/>
            <person name="Zaremba-Niedzwiedzka K."/>
            <person name="Martijn J."/>
            <person name="Lind A.E."/>
            <person name="van Eijk R."/>
            <person name="Schleper C."/>
            <person name="Guy L."/>
            <person name="Ettema T.J."/>
        </authorList>
    </citation>
    <scope>NUCLEOTIDE SEQUENCE</scope>
</reference>
<sequence length="226" mass="24799">MPPQISETRIANMALSHVGTKSHIESLSEASPEAKECSLWYDFSRLQILAAYDWSFARLRTQLALHSDTIPTTSNTPLAGVWGFRYQYPANCLAVRKIQNPNAPPDDALPFEIELSLDGHEKTILTNEEDAVCVYTFDQKSVNLYSGAFVSTFSHLLAAHIAYALTGKNTIVQRELQIYSNLLIGAGSIDANEGVSPPPRDTDWIRARGTIGSETNKRGEISGGVS</sequence>
<gene>
    <name evidence="1" type="ORF">LCGC14_2644810</name>
</gene>
<dbReference type="EMBL" id="LAZR01045708">
    <property type="protein sequence ID" value="KKK98232.1"/>
    <property type="molecule type" value="Genomic_DNA"/>
</dbReference>
<organism evidence="1">
    <name type="scientific">marine sediment metagenome</name>
    <dbReference type="NCBI Taxonomy" id="412755"/>
    <lineage>
        <taxon>unclassified sequences</taxon>
        <taxon>metagenomes</taxon>
        <taxon>ecological metagenomes</taxon>
    </lineage>
</organism>